<keyword evidence="4" id="KW-0966">Cell projection</keyword>
<comment type="caution">
    <text evidence="4">The sequence shown here is derived from an EMBL/GenBank/DDBJ whole genome shotgun (WGS) entry which is preliminary data.</text>
</comment>
<organism evidence="4 5">
    <name type="scientific">Caldibacillus debilis</name>
    <dbReference type="NCBI Taxonomy" id="301148"/>
    <lineage>
        <taxon>Bacteria</taxon>
        <taxon>Bacillati</taxon>
        <taxon>Bacillota</taxon>
        <taxon>Bacilli</taxon>
        <taxon>Bacillales</taxon>
        <taxon>Bacillaceae</taxon>
        <taxon>Caldibacillus</taxon>
    </lineage>
</organism>
<evidence type="ECO:0000313" key="4">
    <source>
        <dbReference type="EMBL" id="REJ27577.1"/>
    </source>
</evidence>
<dbReference type="GO" id="GO:0044780">
    <property type="term" value="P:bacterial-type flagellum assembly"/>
    <property type="evidence" value="ECO:0007669"/>
    <property type="project" value="InterPro"/>
</dbReference>
<reference evidence="4 5" key="1">
    <citation type="submission" date="2018-03" db="EMBL/GenBank/DDBJ databases">
        <authorList>
            <person name="Keele B.F."/>
        </authorList>
    </citation>
    <scope>NUCLEOTIDE SEQUENCE [LARGE SCALE GENOMIC DNA]</scope>
    <source>
        <strain evidence="4">ZCTH4_d</strain>
    </source>
</reference>
<dbReference type="Gene3D" id="1.20.58.300">
    <property type="entry name" value="FlgN-like"/>
    <property type="match status" value="1"/>
</dbReference>
<dbReference type="InterPro" id="IPR036679">
    <property type="entry name" value="FlgN-like_sf"/>
</dbReference>
<dbReference type="RefSeq" id="WP_276643961.1">
    <property type="nucleotide sequence ID" value="NZ_JBAIZG010000007.1"/>
</dbReference>
<feature type="region of interest" description="Disordered" evidence="3">
    <location>
        <begin position="132"/>
        <end position="159"/>
    </location>
</feature>
<dbReference type="InterPro" id="IPR007809">
    <property type="entry name" value="FlgN-like"/>
</dbReference>
<dbReference type="AlphaFoldDB" id="A0A3E0K303"/>
<keyword evidence="1" id="KW-1005">Bacterial flagellum biogenesis</keyword>
<sequence length="159" mass="17858">MDVQGIIDILAKQTRIYEKLFQLAKEKTEAIKVNDIDTLNRITEQEQVHVAELQRLESERAGQMEKAAGGNGSLTLSELLQKADEKDLLQKTAEELTDILKKLKEANELNQELLYHSLQFIHFSLSLIQPGEPASGYGPGGNHKAPERRQSKPLLNTKV</sequence>
<protein>
    <submittedName>
        <fullName evidence="4">Flagellar protein FlgN</fullName>
    </submittedName>
</protein>
<gene>
    <name evidence="4" type="ORF">C6P37_10700</name>
</gene>
<proteinExistence type="predicted"/>
<dbReference type="Pfam" id="PF05130">
    <property type="entry name" value="FlgN"/>
    <property type="match status" value="1"/>
</dbReference>
<feature type="coiled-coil region" evidence="2">
    <location>
        <begin position="86"/>
        <end position="113"/>
    </location>
</feature>
<evidence type="ECO:0000256" key="2">
    <source>
        <dbReference type="SAM" id="Coils"/>
    </source>
</evidence>
<dbReference type="SUPFAM" id="SSF140566">
    <property type="entry name" value="FlgN-like"/>
    <property type="match status" value="1"/>
</dbReference>
<evidence type="ECO:0000256" key="3">
    <source>
        <dbReference type="SAM" id="MobiDB-lite"/>
    </source>
</evidence>
<evidence type="ECO:0000313" key="5">
    <source>
        <dbReference type="Proteomes" id="UP000257014"/>
    </source>
</evidence>
<keyword evidence="2" id="KW-0175">Coiled coil</keyword>
<accession>A0A3E0K303</accession>
<dbReference type="Proteomes" id="UP000257014">
    <property type="component" value="Unassembled WGS sequence"/>
</dbReference>
<keyword evidence="4" id="KW-0969">Cilium</keyword>
<keyword evidence="4" id="KW-0282">Flagellum</keyword>
<evidence type="ECO:0000256" key="1">
    <source>
        <dbReference type="ARBA" id="ARBA00022795"/>
    </source>
</evidence>
<name>A0A3E0K303_9BACI</name>
<dbReference type="EMBL" id="QEWE01000020">
    <property type="protein sequence ID" value="REJ27577.1"/>
    <property type="molecule type" value="Genomic_DNA"/>
</dbReference>